<dbReference type="EMBL" id="ASPP01028398">
    <property type="protein sequence ID" value="ETO05211.1"/>
    <property type="molecule type" value="Genomic_DNA"/>
</dbReference>
<organism evidence="1 2">
    <name type="scientific">Reticulomyxa filosa</name>
    <dbReference type="NCBI Taxonomy" id="46433"/>
    <lineage>
        <taxon>Eukaryota</taxon>
        <taxon>Sar</taxon>
        <taxon>Rhizaria</taxon>
        <taxon>Retaria</taxon>
        <taxon>Foraminifera</taxon>
        <taxon>Monothalamids</taxon>
        <taxon>Reticulomyxidae</taxon>
        <taxon>Reticulomyxa</taxon>
    </lineage>
</organism>
<protein>
    <submittedName>
        <fullName evidence="1">Uncharacterized protein</fullName>
    </submittedName>
</protein>
<proteinExistence type="predicted"/>
<evidence type="ECO:0000313" key="2">
    <source>
        <dbReference type="Proteomes" id="UP000023152"/>
    </source>
</evidence>
<accession>X6LV01</accession>
<sequence>KRDGMSHSELPRNITFEQVYENGVRELQVQLTTYWDYLTIEIIEEEKCPELIDDWSCNVVDRLMNLKPMSSNGCCEMSLTIIHEGHCMYLGLCKTSKSILVRVDNRWMETVPSNTPHPENEHGSIQPYLVAYFPCSGSSINKNKKWLRDYIRDAITKDMKYLYCSEKTLSCNTPREGTLPPIVKKWPYRPVQTDANNCYLRSHNVGYRIRLGDALYQWFRDQECKSFVVAFDMNTFGNIIQTLNSNLYEFQIIKHFKQKNFHHLKSLVFNSFFSFSLNIVYKIN</sequence>
<keyword evidence="2" id="KW-1185">Reference proteome</keyword>
<feature type="non-terminal residue" evidence="1">
    <location>
        <position position="1"/>
    </location>
</feature>
<comment type="caution">
    <text evidence="1">The sequence shown here is derived from an EMBL/GenBank/DDBJ whole genome shotgun (WGS) entry which is preliminary data.</text>
</comment>
<name>X6LV01_RETFI</name>
<evidence type="ECO:0000313" key="1">
    <source>
        <dbReference type="EMBL" id="ETO05211.1"/>
    </source>
</evidence>
<gene>
    <name evidence="1" type="ORF">RFI_32185</name>
</gene>
<dbReference type="Proteomes" id="UP000023152">
    <property type="component" value="Unassembled WGS sequence"/>
</dbReference>
<dbReference type="AlphaFoldDB" id="X6LV01"/>
<reference evidence="1 2" key="1">
    <citation type="journal article" date="2013" name="Curr. Biol.">
        <title>The Genome of the Foraminiferan Reticulomyxa filosa.</title>
        <authorList>
            <person name="Glockner G."/>
            <person name="Hulsmann N."/>
            <person name="Schleicher M."/>
            <person name="Noegel A.A."/>
            <person name="Eichinger L."/>
            <person name="Gallinger C."/>
            <person name="Pawlowski J."/>
            <person name="Sierra R."/>
            <person name="Euteneuer U."/>
            <person name="Pillet L."/>
            <person name="Moustafa A."/>
            <person name="Platzer M."/>
            <person name="Groth M."/>
            <person name="Szafranski K."/>
            <person name="Schliwa M."/>
        </authorList>
    </citation>
    <scope>NUCLEOTIDE SEQUENCE [LARGE SCALE GENOMIC DNA]</scope>
</reference>